<dbReference type="Proteomes" id="UP001470230">
    <property type="component" value="Unassembled WGS sequence"/>
</dbReference>
<evidence type="ECO:0000313" key="3">
    <source>
        <dbReference type="Proteomes" id="UP001470230"/>
    </source>
</evidence>
<gene>
    <name evidence="2" type="ORF">M9Y10_011567</name>
</gene>
<reference evidence="2 3" key="1">
    <citation type="submission" date="2024-04" db="EMBL/GenBank/DDBJ databases">
        <title>Tritrichomonas musculus Genome.</title>
        <authorList>
            <person name="Alves-Ferreira E."/>
            <person name="Grigg M."/>
            <person name="Lorenzi H."/>
            <person name="Galac M."/>
        </authorList>
    </citation>
    <scope>NUCLEOTIDE SEQUENCE [LARGE SCALE GENOMIC DNA]</scope>
    <source>
        <strain evidence="2 3">EAF2021</strain>
    </source>
</reference>
<keyword evidence="3" id="KW-1185">Reference proteome</keyword>
<feature type="compositionally biased region" description="Polar residues" evidence="1">
    <location>
        <begin position="14"/>
        <end position="29"/>
    </location>
</feature>
<evidence type="ECO:0000313" key="2">
    <source>
        <dbReference type="EMBL" id="KAK8863876.1"/>
    </source>
</evidence>
<dbReference type="EMBL" id="JAPFFF010000017">
    <property type="protein sequence ID" value="KAK8863876.1"/>
    <property type="molecule type" value="Genomic_DNA"/>
</dbReference>
<sequence>MTFFAFAKGRKDLSSTPDPGQYNIPSTFGQAPRYSLRSRHKEFSRDVNPDYYETPSTLSKKGFSIGPSLRTANKQRSKSVTSKSSKESEKKYSDVPGPYFVQTMNDFGKEGSKISIHQRHFERKEDFPGPGSYNVKLSQMSGPAYSCGVGPRFDFVQNMSTPVGPGSYQIPSTLNLSRPLTIGTHARQKFNKKSHPGPIYNTSVPAGQNSPSFSFPKGPRDLPPKEGPGPADYQQVESGLSSCNKHHISPKLRSRTALIQPDSVSANVPYYDIKTTIVPRKKSIGTRPPTSYETLSPGPVYNIPPMAINDKKEAHIHIKTEIIDHNAPTPAPGSYWIAAPTPDPPPIRGMMGPSDEDRAPINIKKESSKPGPADYDTNVNLKNNKGHKICNKFSDDTRPDTSAPYHSTTSTLGGPMFTIGLRDV</sequence>
<feature type="compositionally biased region" description="Basic and acidic residues" evidence="1">
    <location>
        <begin position="84"/>
        <end position="93"/>
    </location>
</feature>
<protein>
    <submittedName>
        <fullName evidence="2">Outer dense fiber protein 3-like protein 2</fullName>
    </submittedName>
</protein>
<feature type="compositionally biased region" description="Polar residues" evidence="1">
    <location>
        <begin position="200"/>
        <end position="213"/>
    </location>
</feature>
<evidence type="ECO:0000256" key="1">
    <source>
        <dbReference type="SAM" id="MobiDB-lite"/>
    </source>
</evidence>
<feature type="region of interest" description="Disordered" evidence="1">
    <location>
        <begin position="1"/>
        <end position="97"/>
    </location>
</feature>
<comment type="caution">
    <text evidence="2">The sequence shown here is derived from an EMBL/GenBank/DDBJ whole genome shotgun (WGS) entry which is preliminary data.</text>
</comment>
<dbReference type="InterPro" id="IPR010736">
    <property type="entry name" value="SHIPPO-rpt"/>
</dbReference>
<accession>A0ABR2IJP8</accession>
<dbReference type="PANTHER" id="PTHR21580:SF28">
    <property type="entry name" value="BOREALIN N-TERMINAL DOMAIN-CONTAINING PROTEIN-RELATED"/>
    <property type="match status" value="1"/>
</dbReference>
<dbReference type="InterPro" id="IPR051291">
    <property type="entry name" value="CIMAP"/>
</dbReference>
<feature type="region of interest" description="Disordered" evidence="1">
    <location>
        <begin position="190"/>
        <end position="245"/>
    </location>
</feature>
<feature type="compositionally biased region" description="Basic and acidic residues" evidence="1">
    <location>
        <begin position="355"/>
        <end position="368"/>
    </location>
</feature>
<name>A0ABR2IJP8_9EUKA</name>
<feature type="region of interest" description="Disordered" evidence="1">
    <location>
        <begin position="352"/>
        <end position="414"/>
    </location>
</feature>
<proteinExistence type="predicted"/>
<organism evidence="2 3">
    <name type="scientific">Tritrichomonas musculus</name>
    <dbReference type="NCBI Taxonomy" id="1915356"/>
    <lineage>
        <taxon>Eukaryota</taxon>
        <taxon>Metamonada</taxon>
        <taxon>Parabasalia</taxon>
        <taxon>Tritrichomonadida</taxon>
        <taxon>Tritrichomonadidae</taxon>
        <taxon>Tritrichomonas</taxon>
    </lineage>
</organism>
<dbReference type="PANTHER" id="PTHR21580">
    <property type="entry name" value="SHIPPO-1-RELATED"/>
    <property type="match status" value="1"/>
</dbReference>
<dbReference type="Pfam" id="PF07004">
    <property type="entry name" value="SHIPPO-rpt"/>
    <property type="match status" value="2"/>
</dbReference>